<reference evidence="1 2" key="1">
    <citation type="submission" date="2019-07" db="EMBL/GenBank/DDBJ databases">
        <title>Whole genome shotgun sequence of Nocardia ninae NBRC 108245.</title>
        <authorList>
            <person name="Hosoyama A."/>
            <person name="Uohara A."/>
            <person name="Ohji S."/>
            <person name="Ichikawa N."/>
        </authorList>
    </citation>
    <scope>NUCLEOTIDE SEQUENCE [LARGE SCALE GENOMIC DNA]</scope>
    <source>
        <strain evidence="1 2">NBRC 108245</strain>
    </source>
</reference>
<evidence type="ECO:0008006" key="3">
    <source>
        <dbReference type="Google" id="ProtNLM"/>
    </source>
</evidence>
<name>A0A511MB07_9NOCA</name>
<dbReference type="InterPro" id="IPR054058">
    <property type="entry name" value="HTH_67"/>
</dbReference>
<organism evidence="1 2">
    <name type="scientific">Nocardia ninae NBRC 108245</name>
    <dbReference type="NCBI Taxonomy" id="1210091"/>
    <lineage>
        <taxon>Bacteria</taxon>
        <taxon>Bacillati</taxon>
        <taxon>Actinomycetota</taxon>
        <taxon>Actinomycetes</taxon>
        <taxon>Mycobacteriales</taxon>
        <taxon>Nocardiaceae</taxon>
        <taxon>Nocardia</taxon>
    </lineage>
</organism>
<comment type="caution">
    <text evidence="1">The sequence shown here is derived from an EMBL/GenBank/DDBJ whole genome shotgun (WGS) entry which is preliminary data.</text>
</comment>
<dbReference type="Pfam" id="PF21863">
    <property type="entry name" value="HTH_67"/>
    <property type="match status" value="1"/>
</dbReference>
<gene>
    <name evidence="1" type="ORF">NN4_23090</name>
</gene>
<evidence type="ECO:0000313" key="1">
    <source>
        <dbReference type="EMBL" id="GEM37790.1"/>
    </source>
</evidence>
<sequence>MCAARIATVDYSESELGYRRVVHRRTLRHMAIHPARQIWKTLEPLHDVVYFGTGVKEAGVAIGLRGYWQTYFAFRAAPLGAVTPATVEAIFAGFHPEMVRKALPGAWALATPEQCLAVRLDLSTALLRELGAGEAECARAVSLLAPVQEQADPTGRPLFAANAALPLPADPVGALWQLTTSLREHRGDGHVAALATHGLTGRQAMVMQAAAGKAAESVLRGARGLSEREWADAFDELRARGVVEGEPVSPALTGSGAELLGRVEQSTDDAAWNGALAVLSADAVTELTTSLAPLADRVHAAIVPAANPLAMGKR</sequence>
<dbReference type="Proteomes" id="UP000321424">
    <property type="component" value="Unassembled WGS sequence"/>
</dbReference>
<dbReference type="AlphaFoldDB" id="A0A511MB07"/>
<protein>
    <recommendedName>
        <fullName evidence="3">SalK</fullName>
    </recommendedName>
</protein>
<dbReference type="EMBL" id="BJXA01000011">
    <property type="protein sequence ID" value="GEM37790.1"/>
    <property type="molecule type" value="Genomic_DNA"/>
</dbReference>
<proteinExistence type="predicted"/>
<accession>A0A511MB07</accession>
<evidence type="ECO:0000313" key="2">
    <source>
        <dbReference type="Proteomes" id="UP000321424"/>
    </source>
</evidence>
<keyword evidence="2" id="KW-1185">Reference proteome</keyword>
<dbReference type="NCBIfam" id="NF047719">
    <property type="entry name" value="SCO6745_fam_HTH"/>
    <property type="match status" value="1"/>
</dbReference>